<comment type="similarity">
    <text evidence="1">Belongs to the N-acetylmuramoyl-L-alanine amidase 2 family.</text>
</comment>
<evidence type="ECO:0000259" key="2">
    <source>
        <dbReference type="SMART" id="SM00644"/>
    </source>
</evidence>
<gene>
    <name evidence="4" type="ORF">ALO_09219</name>
</gene>
<dbReference type="InterPro" id="IPR036505">
    <property type="entry name" value="Amidase/PGRP_sf"/>
</dbReference>
<dbReference type="AlphaFoldDB" id="F7NIE1"/>
<dbReference type="GO" id="GO:0008745">
    <property type="term" value="F:N-acetylmuramoyl-L-alanine amidase activity"/>
    <property type="evidence" value="ECO:0007669"/>
    <property type="project" value="InterPro"/>
</dbReference>
<dbReference type="InterPro" id="IPR015510">
    <property type="entry name" value="PGRP"/>
</dbReference>
<keyword evidence="5" id="KW-1185">Reference proteome</keyword>
<dbReference type="GO" id="GO:0009253">
    <property type="term" value="P:peptidoglycan catabolic process"/>
    <property type="evidence" value="ECO:0007669"/>
    <property type="project" value="InterPro"/>
</dbReference>
<protein>
    <submittedName>
        <fullName evidence="4">Putative N-acetylmuramoyl-L-alanine amidase</fullName>
    </submittedName>
</protein>
<dbReference type="RefSeq" id="WP_004094941.1">
    <property type="nucleotide sequence ID" value="NZ_AFGF01000074.1"/>
</dbReference>
<dbReference type="eggNOG" id="COG3023">
    <property type="taxonomic scope" value="Bacteria"/>
</dbReference>
<reference evidence="4 5" key="1">
    <citation type="journal article" date="2011" name="EMBO J.">
        <title>Structural diversity of bacterial flagellar motors.</title>
        <authorList>
            <person name="Chen S."/>
            <person name="Beeby M."/>
            <person name="Murphy G.E."/>
            <person name="Leadbetter J.R."/>
            <person name="Hendrixson D.R."/>
            <person name="Briegel A."/>
            <person name="Li Z."/>
            <person name="Shi J."/>
            <person name="Tocheva E.I."/>
            <person name="Muller A."/>
            <person name="Dobro M.J."/>
            <person name="Jensen G.J."/>
        </authorList>
    </citation>
    <scope>NUCLEOTIDE SEQUENCE [LARGE SCALE GENOMIC DNA]</scope>
    <source>
        <strain evidence="4 5">DSM 6540</strain>
    </source>
</reference>
<dbReference type="STRING" id="1009370.ALO_09219"/>
<dbReference type="SMART" id="SM00701">
    <property type="entry name" value="PGRP"/>
    <property type="match status" value="1"/>
</dbReference>
<dbReference type="PANTHER" id="PTHR11022">
    <property type="entry name" value="PEPTIDOGLYCAN RECOGNITION PROTEIN"/>
    <property type="match status" value="1"/>
</dbReference>
<dbReference type="Pfam" id="PF01510">
    <property type="entry name" value="Amidase_2"/>
    <property type="match status" value="1"/>
</dbReference>
<dbReference type="InterPro" id="IPR006619">
    <property type="entry name" value="PGRP_domain_met/bac"/>
</dbReference>
<evidence type="ECO:0000259" key="3">
    <source>
        <dbReference type="SMART" id="SM00701"/>
    </source>
</evidence>
<comment type="caution">
    <text evidence="4">The sequence shown here is derived from an EMBL/GenBank/DDBJ whole genome shotgun (WGS) entry which is preliminary data.</text>
</comment>
<dbReference type="Gene3D" id="3.40.80.10">
    <property type="entry name" value="Peptidoglycan recognition protein-like"/>
    <property type="match status" value="1"/>
</dbReference>
<dbReference type="Proteomes" id="UP000003240">
    <property type="component" value="Unassembled WGS sequence"/>
</dbReference>
<evidence type="ECO:0000313" key="4">
    <source>
        <dbReference type="EMBL" id="EGO64171.1"/>
    </source>
</evidence>
<organism evidence="4 5">
    <name type="scientific">Acetonema longum DSM 6540</name>
    <dbReference type="NCBI Taxonomy" id="1009370"/>
    <lineage>
        <taxon>Bacteria</taxon>
        <taxon>Bacillati</taxon>
        <taxon>Bacillota</taxon>
        <taxon>Negativicutes</taxon>
        <taxon>Acetonemataceae</taxon>
        <taxon>Acetonema</taxon>
    </lineage>
</organism>
<dbReference type="OrthoDB" id="9812621at2"/>
<name>F7NIE1_9FIRM</name>
<dbReference type="EMBL" id="AFGF01000074">
    <property type="protein sequence ID" value="EGO64171.1"/>
    <property type="molecule type" value="Genomic_DNA"/>
</dbReference>
<feature type="domain" description="Peptidoglycan recognition protein family" evidence="3">
    <location>
        <begin position="2"/>
        <end position="132"/>
    </location>
</feature>
<accession>F7NIE1</accession>
<dbReference type="GO" id="GO:0008270">
    <property type="term" value="F:zinc ion binding"/>
    <property type="evidence" value="ECO:0007669"/>
    <property type="project" value="InterPro"/>
</dbReference>
<sequence length="155" mass="16899">MVHIIETNLNFASMLARDSTRRLIIHHTGGSAGDDFSAKELHIIHGGQGWAGIGYHLVIRKDGSVERGRPIWARGAHSVSGNHDSIGIHVCGNFELEETPIAQVESLFGVCADLCRQYGLAPADIIGHRDQDATACPGQELYALLPQIRKQVQQN</sequence>
<dbReference type="CDD" id="cd06583">
    <property type="entry name" value="PGRP"/>
    <property type="match status" value="1"/>
</dbReference>
<evidence type="ECO:0000256" key="1">
    <source>
        <dbReference type="ARBA" id="ARBA00007553"/>
    </source>
</evidence>
<dbReference type="InterPro" id="IPR002502">
    <property type="entry name" value="Amidase_domain"/>
</dbReference>
<feature type="domain" description="N-acetylmuramoyl-L-alanine amidase" evidence="2">
    <location>
        <begin position="9"/>
        <end position="138"/>
    </location>
</feature>
<dbReference type="SUPFAM" id="SSF55846">
    <property type="entry name" value="N-acetylmuramoyl-L-alanine amidase-like"/>
    <property type="match status" value="1"/>
</dbReference>
<proteinExistence type="inferred from homology"/>
<dbReference type="SMART" id="SM00644">
    <property type="entry name" value="Ami_2"/>
    <property type="match status" value="1"/>
</dbReference>
<dbReference type="PANTHER" id="PTHR11022:SF41">
    <property type="entry name" value="PEPTIDOGLYCAN-RECOGNITION PROTEIN LC-RELATED"/>
    <property type="match status" value="1"/>
</dbReference>
<evidence type="ECO:0000313" key="5">
    <source>
        <dbReference type="Proteomes" id="UP000003240"/>
    </source>
</evidence>